<protein>
    <submittedName>
        <fullName evidence="1">Uncharacterized protein</fullName>
    </submittedName>
</protein>
<evidence type="ECO:0000313" key="1">
    <source>
        <dbReference type="EMBL" id="SFA71969.1"/>
    </source>
</evidence>
<dbReference type="Proteomes" id="UP000183843">
    <property type="component" value="Unassembled WGS sequence"/>
</dbReference>
<sequence>MTGDDFVKLCHNEKEKLMKDYFDQESSLVVSNIIKKLVQSGTDRKELVKLIDEVLNESFYTMLLGLDGECSLGDHQNSYKLYDEDGHCLNPCGELEESAYSYFMEQEI</sequence>
<dbReference type="AlphaFoldDB" id="A0A1I0V6L2"/>
<proteinExistence type="predicted"/>
<evidence type="ECO:0000313" key="2">
    <source>
        <dbReference type="Proteomes" id="UP000183843"/>
    </source>
</evidence>
<gene>
    <name evidence="1" type="ORF">SAMN05216587_101321</name>
</gene>
<organism evidence="1 2">
    <name type="scientific">Selenomonas ruminantium</name>
    <dbReference type="NCBI Taxonomy" id="971"/>
    <lineage>
        <taxon>Bacteria</taxon>
        <taxon>Bacillati</taxon>
        <taxon>Bacillota</taxon>
        <taxon>Negativicutes</taxon>
        <taxon>Selenomonadales</taxon>
        <taxon>Selenomonadaceae</taxon>
        <taxon>Selenomonas</taxon>
    </lineage>
</organism>
<dbReference type="RefSeq" id="WP_074812089.1">
    <property type="nucleotide sequence ID" value="NZ_FOJX01000001.1"/>
</dbReference>
<reference evidence="1 2" key="1">
    <citation type="submission" date="2016-10" db="EMBL/GenBank/DDBJ databases">
        <authorList>
            <person name="de Groot N.N."/>
        </authorList>
    </citation>
    <scope>NUCLEOTIDE SEQUENCE [LARGE SCALE GENOMIC DNA]</scope>
    <source>
        <strain evidence="1 2">L14</strain>
    </source>
</reference>
<name>A0A1I0V6L2_SELRU</name>
<dbReference type="EMBL" id="FOJX01000001">
    <property type="protein sequence ID" value="SFA71969.1"/>
    <property type="molecule type" value="Genomic_DNA"/>
</dbReference>
<accession>A0A1I0V6L2</accession>